<keyword evidence="2" id="KW-1185">Reference proteome</keyword>
<dbReference type="Proteomes" id="UP001166402">
    <property type="component" value="Unassembled WGS sequence"/>
</dbReference>
<evidence type="ECO:0000313" key="2">
    <source>
        <dbReference type="Proteomes" id="UP001166402"/>
    </source>
</evidence>
<dbReference type="EMBL" id="JAGGLT010000002">
    <property type="protein sequence ID" value="MBP2070852.1"/>
    <property type="molecule type" value="Genomic_DNA"/>
</dbReference>
<evidence type="ECO:0000313" key="1">
    <source>
        <dbReference type="EMBL" id="MBP2070852.1"/>
    </source>
</evidence>
<comment type="caution">
    <text evidence="1">The sequence shown here is derived from an EMBL/GenBank/DDBJ whole genome shotgun (WGS) entry which is preliminary data.</text>
</comment>
<proteinExistence type="predicted"/>
<accession>A0ABS4NCV0</accession>
<sequence length="54" mass="6261">MIKTYKKGDTIFIQGIRTWKELVSLVKRAEKAGYKYVGYHNIEPIGDVAVFEKK</sequence>
<gene>
    <name evidence="1" type="ORF">J2Z80_000350</name>
</gene>
<protein>
    <submittedName>
        <fullName evidence="1">Uncharacterized protein</fullName>
    </submittedName>
</protein>
<dbReference type="RefSeq" id="WP_209452819.1">
    <property type="nucleotide sequence ID" value="NZ_JAGGLT010000002.1"/>
</dbReference>
<reference evidence="1" key="1">
    <citation type="submission" date="2021-03" db="EMBL/GenBank/DDBJ databases">
        <title>Genomic Encyclopedia of Type Strains, Phase IV (KMG-IV): sequencing the most valuable type-strain genomes for metagenomic binning, comparative biology and taxonomic classification.</title>
        <authorList>
            <person name="Goeker M."/>
        </authorList>
    </citation>
    <scope>NUCLEOTIDE SEQUENCE</scope>
    <source>
        <strain evidence="1">DSM 101588</strain>
    </source>
</reference>
<organism evidence="1 2">
    <name type="scientific">Thermoanaerobacterium butyriciformans</name>
    <dbReference type="NCBI Taxonomy" id="1702242"/>
    <lineage>
        <taxon>Bacteria</taxon>
        <taxon>Bacillati</taxon>
        <taxon>Bacillota</taxon>
        <taxon>Clostridia</taxon>
        <taxon>Thermoanaerobacterales</taxon>
        <taxon>Thermoanaerobacteraceae</taxon>
        <taxon>Thermoanaerobacterium</taxon>
    </lineage>
</organism>
<name>A0ABS4NCV0_9THEO</name>